<feature type="domain" description="SPOR" evidence="7">
    <location>
        <begin position="177"/>
        <end position="239"/>
    </location>
</feature>
<gene>
    <name evidence="4" type="primary">rlpA</name>
    <name evidence="8" type="ORF">PQU92_00790</name>
</gene>
<name>A0ABT5HP09_9CAUL</name>
<dbReference type="InterPro" id="IPR007730">
    <property type="entry name" value="SPOR-like_dom"/>
</dbReference>
<keyword evidence="3 4" id="KW-0961">Cell wall biogenesis/degradation</keyword>
<dbReference type="PANTHER" id="PTHR34183:SF1">
    <property type="entry name" value="ENDOLYTIC PEPTIDOGLYCAN TRANSGLYCOSYLASE RLPA"/>
    <property type="match status" value="1"/>
</dbReference>
<dbReference type="SUPFAM" id="SSF110997">
    <property type="entry name" value="Sporulation related repeat"/>
    <property type="match status" value="1"/>
</dbReference>
<keyword evidence="1" id="KW-0732">Signal</keyword>
<dbReference type="Pfam" id="PF05036">
    <property type="entry name" value="SPOR"/>
    <property type="match status" value="1"/>
</dbReference>
<protein>
    <recommendedName>
        <fullName evidence="4">Endolytic peptidoglycan transglycosylase RlpA</fullName>
        <ecNumber evidence="4">4.2.2.-</ecNumber>
    </recommendedName>
</protein>
<dbReference type="NCBIfam" id="TIGR00413">
    <property type="entry name" value="rlpA"/>
    <property type="match status" value="1"/>
</dbReference>
<comment type="similarity">
    <text evidence="4 5">Belongs to the RlpA family.</text>
</comment>
<evidence type="ECO:0000313" key="8">
    <source>
        <dbReference type="EMBL" id="MDC7681793.1"/>
    </source>
</evidence>
<dbReference type="PANTHER" id="PTHR34183">
    <property type="entry name" value="ENDOLYTIC PEPTIDOGLYCAN TRANSGLYCOSYLASE RLPA"/>
    <property type="match status" value="1"/>
</dbReference>
<dbReference type="EC" id="4.2.2.-" evidence="4"/>
<dbReference type="RefSeq" id="WP_272746314.1">
    <property type="nucleotide sequence ID" value="NZ_JAQQKX010000001.1"/>
</dbReference>
<dbReference type="CDD" id="cd22268">
    <property type="entry name" value="DPBB_RlpA-like"/>
    <property type="match status" value="1"/>
</dbReference>
<proteinExistence type="inferred from homology"/>
<dbReference type="InterPro" id="IPR036680">
    <property type="entry name" value="SPOR-like_sf"/>
</dbReference>
<evidence type="ECO:0000256" key="5">
    <source>
        <dbReference type="RuleBase" id="RU003495"/>
    </source>
</evidence>
<evidence type="ECO:0000256" key="1">
    <source>
        <dbReference type="ARBA" id="ARBA00022729"/>
    </source>
</evidence>
<keyword evidence="2 4" id="KW-0456">Lyase</keyword>
<dbReference type="Gene3D" id="2.40.40.10">
    <property type="entry name" value="RlpA-like domain"/>
    <property type="match status" value="1"/>
</dbReference>
<dbReference type="InterPro" id="IPR012997">
    <property type="entry name" value="RplA"/>
</dbReference>
<reference evidence="8 9" key="1">
    <citation type="submission" date="2023-01" db="EMBL/GenBank/DDBJ databases">
        <title>Novel species of the genus Asticcacaulis isolated from rivers.</title>
        <authorList>
            <person name="Lu H."/>
        </authorList>
    </citation>
    <scope>NUCLEOTIDE SEQUENCE [LARGE SCALE GENOMIC DNA]</scope>
    <source>
        <strain evidence="8 9">BYS171W</strain>
    </source>
</reference>
<keyword evidence="9" id="KW-1185">Reference proteome</keyword>
<feature type="domain" description="RlpA-like protein double-psi beta-barrel" evidence="6">
    <location>
        <begin position="63"/>
        <end position="149"/>
    </location>
</feature>
<evidence type="ECO:0000259" key="6">
    <source>
        <dbReference type="Pfam" id="PF03330"/>
    </source>
</evidence>
<dbReference type="SUPFAM" id="SSF50685">
    <property type="entry name" value="Barwin-like endoglucanases"/>
    <property type="match status" value="1"/>
</dbReference>
<dbReference type="Pfam" id="PF03330">
    <property type="entry name" value="DPBB_1"/>
    <property type="match status" value="1"/>
</dbReference>
<comment type="caution">
    <text evidence="8">The sequence shown here is derived from an EMBL/GenBank/DDBJ whole genome shotgun (WGS) entry which is preliminary data.</text>
</comment>
<evidence type="ECO:0000313" key="9">
    <source>
        <dbReference type="Proteomes" id="UP001214854"/>
    </source>
</evidence>
<dbReference type="InterPro" id="IPR009009">
    <property type="entry name" value="RlpA-like_DPBB"/>
</dbReference>
<evidence type="ECO:0000259" key="7">
    <source>
        <dbReference type="Pfam" id="PF05036"/>
    </source>
</evidence>
<accession>A0ABT5HP09</accession>
<sequence length="243" mass="26566">MLVMISGFALLAACAGPRPKFNSGVADPKVAADAQYKSANLRPYKVRGETYKPYIPDKGDSLTGVASWYGAESGNMTANGERFDPNAISAAHKTWPLPSVVEVTNLDNGRTIRLRLNDRGPFVDNRLIDLSKGAAKALGVYETGTARVKLKFIGPAETAAKTIYAEAPTRSDDEDRQYRVQVGAFSEKDNAERVKEALSARMDRSRGLYVVYLGPFKGAQRAELRRQEVLAAGYFDAILTRVD</sequence>
<dbReference type="InterPro" id="IPR034718">
    <property type="entry name" value="RlpA"/>
</dbReference>
<comment type="function">
    <text evidence="4">Lytic transglycosylase with a strong preference for naked glycan strands that lack stem peptides.</text>
</comment>
<evidence type="ECO:0000256" key="3">
    <source>
        <dbReference type="ARBA" id="ARBA00023316"/>
    </source>
</evidence>
<evidence type="ECO:0000256" key="2">
    <source>
        <dbReference type="ARBA" id="ARBA00023239"/>
    </source>
</evidence>
<dbReference type="Proteomes" id="UP001214854">
    <property type="component" value="Unassembled WGS sequence"/>
</dbReference>
<dbReference type="Gene3D" id="3.30.70.1070">
    <property type="entry name" value="Sporulation related repeat"/>
    <property type="match status" value="1"/>
</dbReference>
<organism evidence="8 9">
    <name type="scientific">Asticcacaulis aquaticus</name>
    <dbReference type="NCBI Taxonomy" id="2984212"/>
    <lineage>
        <taxon>Bacteria</taxon>
        <taxon>Pseudomonadati</taxon>
        <taxon>Pseudomonadota</taxon>
        <taxon>Alphaproteobacteria</taxon>
        <taxon>Caulobacterales</taxon>
        <taxon>Caulobacteraceae</taxon>
        <taxon>Asticcacaulis</taxon>
    </lineage>
</organism>
<dbReference type="HAMAP" id="MF_02071">
    <property type="entry name" value="RlpA"/>
    <property type="match status" value="1"/>
</dbReference>
<dbReference type="EMBL" id="JAQQKX010000001">
    <property type="protein sequence ID" value="MDC7681793.1"/>
    <property type="molecule type" value="Genomic_DNA"/>
</dbReference>
<dbReference type="InterPro" id="IPR036908">
    <property type="entry name" value="RlpA-like_sf"/>
</dbReference>
<evidence type="ECO:0000256" key="4">
    <source>
        <dbReference type="HAMAP-Rule" id="MF_02071"/>
    </source>
</evidence>